<organism evidence="10 11">
    <name type="scientific">Marinobacterium halophilum</name>
    <dbReference type="NCBI Taxonomy" id="267374"/>
    <lineage>
        <taxon>Bacteria</taxon>
        <taxon>Pseudomonadati</taxon>
        <taxon>Pseudomonadota</taxon>
        <taxon>Gammaproteobacteria</taxon>
        <taxon>Oceanospirillales</taxon>
        <taxon>Oceanospirillaceae</taxon>
        <taxon>Marinobacterium</taxon>
    </lineage>
</organism>
<dbReference type="EMBL" id="PYGI01000018">
    <property type="protein sequence ID" value="PSL12397.1"/>
    <property type="molecule type" value="Genomic_DNA"/>
</dbReference>
<sequence length="415" mass="45063">MINLWIGIGVLTLIAIVIMFWPVLCYQRRARSEAAGRQQQNIDIFRERLAELEKEREQGTLADAEFAILKLELERNLLIDVEDQPVDQPAVRTPLGQPQLVAVTLLALMIPAAALGLYNHLGRADELAVALNMPAPGSGEQPTLEQALTALEQQLDAEPENPEGWYLLANTHMNTGNYTAGVAAFEQVLIYLPEDAPQYASVMGQLAQAMYFANDGKMDAAIRTRIDATLAREPYEIAALGLLGIDAYEQQDYTAAIEHWRKALINADGAAADSLRSGLQRARDELIAAGQPVPDLPELAQAGITLQVSLSPELLAQVDPEQTVFIFARPIGGRMPLAAVKRQVKDLPLTIELNDSMAMTPQARLSSQTEVEVSARISLSGQPQPQAGDFEGTLDSVSTTAGSEPVTLVIDQVVQ</sequence>
<evidence type="ECO:0000256" key="6">
    <source>
        <dbReference type="SAM" id="Coils"/>
    </source>
</evidence>
<keyword evidence="6" id="KW-0175">Coiled coil</keyword>
<dbReference type="SMART" id="SM00028">
    <property type="entry name" value="TPR"/>
    <property type="match status" value="2"/>
</dbReference>
<evidence type="ECO:0000313" key="11">
    <source>
        <dbReference type="Proteomes" id="UP000242133"/>
    </source>
</evidence>
<evidence type="ECO:0000256" key="2">
    <source>
        <dbReference type="ARBA" id="ARBA00022737"/>
    </source>
</evidence>
<dbReference type="InterPro" id="IPR017560">
    <property type="entry name" value="Cyt_c_biogenesis_CcmI"/>
</dbReference>
<feature type="repeat" description="TPR" evidence="5">
    <location>
        <begin position="162"/>
        <end position="195"/>
    </location>
</feature>
<dbReference type="Gene3D" id="1.25.40.10">
    <property type="entry name" value="Tetratricopeptide repeat domain"/>
    <property type="match status" value="1"/>
</dbReference>
<dbReference type="Proteomes" id="UP000242133">
    <property type="component" value="Unassembled WGS sequence"/>
</dbReference>
<keyword evidence="7" id="KW-0472">Membrane</keyword>
<dbReference type="SUPFAM" id="SSF48452">
    <property type="entry name" value="TPR-like"/>
    <property type="match status" value="1"/>
</dbReference>
<evidence type="ECO:0000256" key="1">
    <source>
        <dbReference type="ARBA" id="ARBA00004196"/>
    </source>
</evidence>
<dbReference type="PANTHER" id="PTHR47870">
    <property type="entry name" value="CYTOCHROME C-TYPE BIOGENESIS PROTEIN CCMH"/>
    <property type="match status" value="1"/>
</dbReference>
<keyword evidence="4 5" id="KW-0802">TPR repeat</keyword>
<dbReference type="InterPro" id="IPR011990">
    <property type="entry name" value="TPR-like_helical_dom_sf"/>
</dbReference>
<comment type="caution">
    <text evidence="10">The sequence shown here is derived from an EMBL/GenBank/DDBJ whole genome shotgun (WGS) entry which is preliminary data.</text>
</comment>
<feature type="transmembrane region" description="Helical" evidence="7">
    <location>
        <begin position="100"/>
        <end position="118"/>
    </location>
</feature>
<feature type="domain" description="Cytochrome c-type biogenesis protein H Ig-like" evidence="8">
    <location>
        <begin position="304"/>
        <end position="411"/>
    </location>
</feature>
<comment type="subcellular location">
    <subcellularLocation>
        <location evidence="1">Cell envelope</location>
    </subcellularLocation>
</comment>
<feature type="transmembrane region" description="Helical" evidence="7">
    <location>
        <begin position="6"/>
        <end position="24"/>
    </location>
</feature>
<dbReference type="Pfam" id="PF23892">
    <property type="entry name" value="Ig_CycH"/>
    <property type="match status" value="1"/>
</dbReference>
<dbReference type="GO" id="GO:0017004">
    <property type="term" value="P:cytochrome complex assembly"/>
    <property type="evidence" value="ECO:0007669"/>
    <property type="project" value="UniProtKB-KW"/>
</dbReference>
<dbReference type="PANTHER" id="PTHR47870:SF4">
    <property type="entry name" value="CYTOCHROME C-TYPE BIOGENESIS PROTEIN CYCH"/>
    <property type="match status" value="1"/>
</dbReference>
<evidence type="ECO:0000259" key="8">
    <source>
        <dbReference type="Pfam" id="PF23892"/>
    </source>
</evidence>
<evidence type="ECO:0000259" key="9">
    <source>
        <dbReference type="Pfam" id="PF23914"/>
    </source>
</evidence>
<dbReference type="Pfam" id="PF23914">
    <property type="entry name" value="TPR_CcmH_CycH"/>
    <property type="match status" value="1"/>
</dbReference>
<keyword evidence="11" id="KW-1185">Reference proteome</keyword>
<accession>A0A2P8ESD3</accession>
<evidence type="ECO:0000256" key="5">
    <source>
        <dbReference type="PROSITE-ProRule" id="PRU00339"/>
    </source>
</evidence>
<evidence type="ECO:0000256" key="4">
    <source>
        <dbReference type="ARBA" id="ARBA00022803"/>
    </source>
</evidence>
<reference evidence="10 11" key="1">
    <citation type="submission" date="2018-03" db="EMBL/GenBank/DDBJ databases">
        <title>Genomic Encyclopedia of Archaeal and Bacterial Type Strains, Phase II (KMG-II): from individual species to whole genera.</title>
        <authorList>
            <person name="Goeker M."/>
        </authorList>
    </citation>
    <scope>NUCLEOTIDE SEQUENCE [LARGE SCALE GENOMIC DNA]</scope>
    <source>
        <strain evidence="10 11">DSM 17586</strain>
    </source>
</reference>
<dbReference type="AlphaFoldDB" id="A0A2P8ESD3"/>
<keyword evidence="7" id="KW-0812">Transmembrane</keyword>
<dbReference type="PROSITE" id="PS50005">
    <property type="entry name" value="TPR"/>
    <property type="match status" value="1"/>
</dbReference>
<dbReference type="RefSeq" id="WP_106592543.1">
    <property type="nucleotide sequence ID" value="NZ_PYGI01000018.1"/>
</dbReference>
<evidence type="ECO:0000256" key="7">
    <source>
        <dbReference type="SAM" id="Phobius"/>
    </source>
</evidence>
<evidence type="ECO:0000313" key="10">
    <source>
        <dbReference type="EMBL" id="PSL12397.1"/>
    </source>
</evidence>
<dbReference type="GO" id="GO:0030313">
    <property type="term" value="C:cell envelope"/>
    <property type="evidence" value="ECO:0007669"/>
    <property type="project" value="UniProtKB-SubCell"/>
</dbReference>
<keyword evidence="2" id="KW-0677">Repeat</keyword>
<keyword evidence="3" id="KW-0201">Cytochrome c-type biogenesis</keyword>
<protein>
    <submittedName>
        <fullName evidence="10">Cytochrome c-type biogenesis protein CcmH</fullName>
    </submittedName>
</protein>
<dbReference type="NCBIfam" id="TIGR03142">
    <property type="entry name" value="cytochro_ccmI"/>
    <property type="match status" value="1"/>
</dbReference>
<proteinExistence type="predicted"/>
<feature type="domain" description="Cytochrome c-type biogenesis protein H TPR" evidence="9">
    <location>
        <begin position="143"/>
        <end position="264"/>
    </location>
</feature>
<name>A0A2P8ESD3_9GAMM</name>
<gene>
    <name evidence="10" type="ORF">CLV44_11875</name>
</gene>
<dbReference type="OrthoDB" id="9776053at2"/>
<feature type="coiled-coil region" evidence="6">
    <location>
        <begin position="35"/>
        <end position="62"/>
    </location>
</feature>
<keyword evidence="7" id="KW-1133">Transmembrane helix</keyword>
<evidence type="ECO:0000256" key="3">
    <source>
        <dbReference type="ARBA" id="ARBA00022748"/>
    </source>
</evidence>
<dbReference type="InterPro" id="IPR056413">
    <property type="entry name" value="TPR_CcmH_CycH"/>
</dbReference>
<dbReference type="GO" id="GO:0005886">
    <property type="term" value="C:plasma membrane"/>
    <property type="evidence" value="ECO:0007669"/>
    <property type="project" value="TreeGrafter"/>
</dbReference>
<dbReference type="InterPro" id="IPR019734">
    <property type="entry name" value="TPR_rpt"/>
</dbReference>
<dbReference type="InterPro" id="IPR056412">
    <property type="entry name" value="Ig_CycH"/>
</dbReference>
<dbReference type="InterPro" id="IPR051263">
    <property type="entry name" value="C-type_cytochrome_biogenesis"/>
</dbReference>